<feature type="compositionally biased region" description="Basic and acidic residues" evidence="2">
    <location>
        <begin position="692"/>
        <end position="701"/>
    </location>
</feature>
<evidence type="ECO:0000256" key="3">
    <source>
        <dbReference type="SAM" id="SignalP"/>
    </source>
</evidence>
<feature type="signal peptide" evidence="3">
    <location>
        <begin position="1"/>
        <end position="26"/>
    </location>
</feature>
<evidence type="ECO:0000313" key="5">
    <source>
        <dbReference type="EMBL" id="WOO39490.1"/>
    </source>
</evidence>
<dbReference type="PRINTS" id="PR00811">
    <property type="entry name" value="BCTERIALGSPD"/>
</dbReference>
<dbReference type="Proteomes" id="UP001304300">
    <property type="component" value="Chromosome"/>
</dbReference>
<accession>A0AAQ3L8Z6</accession>
<gene>
    <name evidence="5" type="ORF">RZN69_12775</name>
</gene>
<keyword evidence="3" id="KW-0732">Signal</keyword>
<sequence>MSNSLSRLTQLLVTFAIIVTTQPVWAQVDRTVLVDPTKPNQKTANALEALRQANGFDPQPRKANRDFEISFAGLVVGESKEKQDAVVLIKIEDKTYLAVEGQTIHATGYSITALQVDLDGVRVRDNISGKTHTLRSYGQAHSTGDNVLTLVELQSVPLSLATQALSYVTDLRIAVSQEALNTNVTLFLRDVTPKQALETLVATHQLYSSLVEDSDIIRLQTVEEFAQGSAAYREERTRVFTLRFPNARDIALSIRDLFGERVRLSERIDESEEPDAFLTENLEQRLERFDIIAGRSQGLGLSDSDSQSSVSSSSNRLSSTSNRNSDSSSNRSRNDSQSNNSSDFSRLTDEELKQLSALDAERIEAIRDARADIFVSVIDRLNKLLIRTRDQRTMDEIAVLIKELDLPAQIVFLEIRILRVQLDDGLDTAFNWQFQSGDFSGRFSPGGDPTVNGNLVFSFLNENFQADLRLLEDRDKLTVLGQPSLMTSNNEVSRIFIGEQVPILTGFGDNTTVVTDFGNTVNFANPEYVDQDVGSTLLITPNINDDNTVELRLLQEESQIVRNGANLLVPDGDGGFDERAIDIVAAQTVSGTFVAANNQTFAIGGLIQESIEDQRSQIPVLGDIPLLGRLFRNQATTRRRDEIILLVTPIILQNPANDPNYTRDYIKQQSLHPDPMPEDGNLNVYDKKDVLIPGVPEHDDPSETVDALLHDRYGPRR</sequence>
<organism evidence="5 6">
    <name type="scientific">Rubellicoccus peritrichatus</name>
    <dbReference type="NCBI Taxonomy" id="3080537"/>
    <lineage>
        <taxon>Bacteria</taxon>
        <taxon>Pseudomonadati</taxon>
        <taxon>Verrucomicrobiota</taxon>
        <taxon>Opitutia</taxon>
        <taxon>Puniceicoccales</taxon>
        <taxon>Cerasicoccaceae</taxon>
        <taxon>Rubellicoccus</taxon>
    </lineage>
</organism>
<evidence type="ECO:0000256" key="2">
    <source>
        <dbReference type="SAM" id="MobiDB-lite"/>
    </source>
</evidence>
<dbReference type="Pfam" id="PF00263">
    <property type="entry name" value="Secretin"/>
    <property type="match status" value="1"/>
</dbReference>
<feature type="region of interest" description="Disordered" evidence="2">
    <location>
        <begin position="692"/>
        <end position="717"/>
    </location>
</feature>
<dbReference type="InterPro" id="IPR001775">
    <property type="entry name" value="GspD/PilQ"/>
</dbReference>
<keyword evidence="6" id="KW-1185">Reference proteome</keyword>
<dbReference type="KEGG" id="puo:RZN69_12775"/>
<dbReference type="PANTHER" id="PTHR30332:SF17">
    <property type="entry name" value="TYPE IV PILIATION SYSTEM PROTEIN DR_0774-RELATED"/>
    <property type="match status" value="1"/>
</dbReference>
<dbReference type="InterPro" id="IPR050810">
    <property type="entry name" value="Bact_Secretion_Sys_Channel"/>
</dbReference>
<evidence type="ECO:0000313" key="6">
    <source>
        <dbReference type="Proteomes" id="UP001304300"/>
    </source>
</evidence>
<dbReference type="GO" id="GO:0015627">
    <property type="term" value="C:type II protein secretion system complex"/>
    <property type="evidence" value="ECO:0007669"/>
    <property type="project" value="TreeGrafter"/>
</dbReference>
<reference evidence="5 6" key="1">
    <citation type="submission" date="2023-10" db="EMBL/GenBank/DDBJ databases">
        <title>Rubellicoccus peritrichatus gen. nov., sp. nov., isolated from an algae of coral reef tank.</title>
        <authorList>
            <person name="Luo J."/>
        </authorList>
    </citation>
    <scope>NUCLEOTIDE SEQUENCE [LARGE SCALE GENOMIC DNA]</scope>
    <source>
        <strain evidence="5 6">CR14</strain>
    </source>
</reference>
<dbReference type="AlphaFoldDB" id="A0AAQ3L8Z6"/>
<evidence type="ECO:0000259" key="4">
    <source>
        <dbReference type="Pfam" id="PF00263"/>
    </source>
</evidence>
<feature type="domain" description="Type II/III secretion system secretin-like" evidence="4">
    <location>
        <begin position="471"/>
        <end position="652"/>
    </location>
</feature>
<dbReference type="EMBL" id="CP136920">
    <property type="protein sequence ID" value="WOO39490.1"/>
    <property type="molecule type" value="Genomic_DNA"/>
</dbReference>
<comment type="similarity">
    <text evidence="1">Belongs to the bacterial secretin family.</text>
</comment>
<dbReference type="RefSeq" id="WP_317831402.1">
    <property type="nucleotide sequence ID" value="NZ_CP136920.1"/>
</dbReference>
<feature type="chain" id="PRO_5042900066" description="Type II/III secretion system secretin-like domain-containing protein" evidence="3">
    <location>
        <begin position="27"/>
        <end position="717"/>
    </location>
</feature>
<dbReference type="PANTHER" id="PTHR30332">
    <property type="entry name" value="PROBABLE GENERAL SECRETION PATHWAY PROTEIN D"/>
    <property type="match status" value="1"/>
</dbReference>
<dbReference type="GO" id="GO:0009306">
    <property type="term" value="P:protein secretion"/>
    <property type="evidence" value="ECO:0007669"/>
    <property type="project" value="InterPro"/>
</dbReference>
<feature type="region of interest" description="Disordered" evidence="2">
    <location>
        <begin position="299"/>
        <end position="346"/>
    </location>
</feature>
<protein>
    <recommendedName>
        <fullName evidence="4">Type II/III secretion system secretin-like domain-containing protein</fullName>
    </recommendedName>
</protein>
<evidence type="ECO:0000256" key="1">
    <source>
        <dbReference type="RuleBase" id="RU004003"/>
    </source>
</evidence>
<name>A0AAQ3L8Z6_9BACT</name>
<feature type="compositionally biased region" description="Low complexity" evidence="2">
    <location>
        <begin position="302"/>
        <end position="345"/>
    </location>
</feature>
<dbReference type="InterPro" id="IPR004846">
    <property type="entry name" value="T2SS/T3SS_dom"/>
</dbReference>
<proteinExistence type="inferred from homology"/>
<feature type="compositionally biased region" description="Basic and acidic residues" evidence="2">
    <location>
        <begin position="708"/>
        <end position="717"/>
    </location>
</feature>